<dbReference type="Proteomes" id="UP000831701">
    <property type="component" value="Chromosome 18"/>
</dbReference>
<organism evidence="1 2">
    <name type="scientific">Scortum barcoo</name>
    <name type="common">barcoo grunter</name>
    <dbReference type="NCBI Taxonomy" id="214431"/>
    <lineage>
        <taxon>Eukaryota</taxon>
        <taxon>Metazoa</taxon>
        <taxon>Chordata</taxon>
        <taxon>Craniata</taxon>
        <taxon>Vertebrata</taxon>
        <taxon>Euteleostomi</taxon>
        <taxon>Actinopterygii</taxon>
        <taxon>Neopterygii</taxon>
        <taxon>Teleostei</taxon>
        <taxon>Neoteleostei</taxon>
        <taxon>Acanthomorphata</taxon>
        <taxon>Eupercaria</taxon>
        <taxon>Centrarchiformes</taxon>
        <taxon>Terapontoidei</taxon>
        <taxon>Terapontidae</taxon>
        <taxon>Scortum</taxon>
    </lineage>
</organism>
<name>A0ACB8VUH2_9TELE</name>
<evidence type="ECO:0000313" key="2">
    <source>
        <dbReference type="Proteomes" id="UP000831701"/>
    </source>
</evidence>
<evidence type="ECO:0000313" key="1">
    <source>
        <dbReference type="EMBL" id="KAI3358178.1"/>
    </source>
</evidence>
<gene>
    <name evidence="1" type="ORF">L3Q82_003173</name>
</gene>
<protein>
    <submittedName>
        <fullName evidence="1">Uncharacterized protein</fullName>
    </submittedName>
</protein>
<dbReference type="EMBL" id="CM041548">
    <property type="protein sequence ID" value="KAI3358178.1"/>
    <property type="molecule type" value="Genomic_DNA"/>
</dbReference>
<keyword evidence="2" id="KW-1185">Reference proteome</keyword>
<accession>A0ACB8VUH2</accession>
<sequence>MSHREEAPGRPRTRWRDYVSQGWPGNGASGSPGRAGGSVWGVHILQMMVGCEWDDETGNINGFWQYAYDGEDFISFDLKTDTYIAPKQQAVITKHKWDKKKAKIAQRKNYLTHICPEWLKKYLDFGRSSLLRTAATLQVSTLTEPHSSGGKMERSFMRTWTTERSSPTNHDGSFQMSVDLKLSSVTPEDWSRYDCVFHLSGVKDDIVTKLDKAEIRTNWGKPGVRSDGVDLIPGERLVAGSLPTGPGRAQPEMATWARLPVGSPPRRKVHEGPVQCNMWFGVAVVRRGNLDGPILGPKLWQ</sequence>
<comment type="caution">
    <text evidence="1">The sequence shown here is derived from an EMBL/GenBank/DDBJ whole genome shotgun (WGS) entry which is preliminary data.</text>
</comment>
<proteinExistence type="predicted"/>
<reference evidence="1" key="1">
    <citation type="submission" date="2022-04" db="EMBL/GenBank/DDBJ databases">
        <title>Jade perch genome.</title>
        <authorList>
            <person name="Chao B."/>
        </authorList>
    </citation>
    <scope>NUCLEOTIDE SEQUENCE</scope>
    <source>
        <strain evidence="1">CB-2022</strain>
    </source>
</reference>